<dbReference type="SMART" id="SM00355">
    <property type="entry name" value="ZnF_C2H2"/>
    <property type="match status" value="3"/>
</dbReference>
<name>A0A9P8PBV8_9ASCO</name>
<feature type="region of interest" description="Disordered" evidence="2">
    <location>
        <begin position="158"/>
        <end position="195"/>
    </location>
</feature>
<protein>
    <recommendedName>
        <fullName evidence="3">C2H2-type domain-containing protein</fullName>
    </recommendedName>
</protein>
<dbReference type="Proteomes" id="UP000769157">
    <property type="component" value="Unassembled WGS sequence"/>
</dbReference>
<dbReference type="RefSeq" id="XP_046063666.1">
    <property type="nucleotide sequence ID" value="XM_046202295.1"/>
</dbReference>
<feature type="compositionally biased region" description="Basic residues" evidence="2">
    <location>
        <begin position="174"/>
        <end position="187"/>
    </location>
</feature>
<organism evidence="4 5">
    <name type="scientific">Ogataea philodendri</name>
    <dbReference type="NCBI Taxonomy" id="1378263"/>
    <lineage>
        <taxon>Eukaryota</taxon>
        <taxon>Fungi</taxon>
        <taxon>Dikarya</taxon>
        <taxon>Ascomycota</taxon>
        <taxon>Saccharomycotina</taxon>
        <taxon>Pichiomycetes</taxon>
        <taxon>Pichiales</taxon>
        <taxon>Pichiaceae</taxon>
        <taxon>Ogataea</taxon>
    </lineage>
</organism>
<keyword evidence="1" id="KW-0479">Metal-binding</keyword>
<evidence type="ECO:0000313" key="4">
    <source>
        <dbReference type="EMBL" id="KAH3669403.1"/>
    </source>
</evidence>
<dbReference type="SUPFAM" id="SSF57667">
    <property type="entry name" value="beta-beta-alpha zinc fingers"/>
    <property type="match status" value="1"/>
</dbReference>
<accession>A0A9P8PBV8</accession>
<proteinExistence type="predicted"/>
<feature type="domain" description="C2H2-type" evidence="3">
    <location>
        <begin position="316"/>
        <end position="346"/>
    </location>
</feature>
<dbReference type="OrthoDB" id="6910977at2759"/>
<keyword evidence="1" id="KW-0863">Zinc-finger</keyword>
<dbReference type="EMBL" id="JAEUBE010000137">
    <property type="protein sequence ID" value="KAH3669403.1"/>
    <property type="molecule type" value="Genomic_DNA"/>
</dbReference>
<dbReference type="Gene3D" id="3.30.160.60">
    <property type="entry name" value="Classic Zinc Finger"/>
    <property type="match status" value="1"/>
</dbReference>
<dbReference type="PROSITE" id="PS50157">
    <property type="entry name" value="ZINC_FINGER_C2H2_2"/>
    <property type="match status" value="1"/>
</dbReference>
<dbReference type="Pfam" id="PF00096">
    <property type="entry name" value="zf-C2H2"/>
    <property type="match status" value="1"/>
</dbReference>
<reference evidence="4" key="2">
    <citation type="submission" date="2021-01" db="EMBL/GenBank/DDBJ databases">
        <authorList>
            <person name="Schikora-Tamarit M.A."/>
        </authorList>
    </citation>
    <scope>NUCLEOTIDE SEQUENCE</scope>
    <source>
        <strain evidence="4">CBS6075</strain>
    </source>
</reference>
<evidence type="ECO:0000256" key="1">
    <source>
        <dbReference type="PROSITE-ProRule" id="PRU00042"/>
    </source>
</evidence>
<keyword evidence="5" id="KW-1185">Reference proteome</keyword>
<dbReference type="InterPro" id="IPR036236">
    <property type="entry name" value="Znf_C2H2_sf"/>
</dbReference>
<comment type="caution">
    <text evidence="4">The sequence shown here is derived from an EMBL/GenBank/DDBJ whole genome shotgun (WGS) entry which is preliminary data.</text>
</comment>
<dbReference type="GeneID" id="70233492"/>
<keyword evidence="1" id="KW-0862">Zinc</keyword>
<dbReference type="AlphaFoldDB" id="A0A9P8PBV8"/>
<reference evidence="4" key="1">
    <citation type="journal article" date="2021" name="Open Biol.">
        <title>Shared evolutionary footprints suggest mitochondrial oxidative damage underlies multiple complex I losses in fungi.</title>
        <authorList>
            <person name="Schikora-Tamarit M.A."/>
            <person name="Marcet-Houben M."/>
            <person name="Nosek J."/>
            <person name="Gabaldon T."/>
        </authorList>
    </citation>
    <scope>NUCLEOTIDE SEQUENCE</scope>
    <source>
        <strain evidence="4">CBS6075</strain>
    </source>
</reference>
<gene>
    <name evidence="4" type="ORF">OGAPHI_001524</name>
</gene>
<feature type="region of interest" description="Disordered" evidence="2">
    <location>
        <begin position="86"/>
        <end position="110"/>
    </location>
</feature>
<evidence type="ECO:0000313" key="5">
    <source>
        <dbReference type="Proteomes" id="UP000769157"/>
    </source>
</evidence>
<sequence length="368" mass="42607">MSEEKAFPTWQAPYDQHNFPTYHHQLSQEPNYVDPSQASPYVPYVFNYPQQLQYSPSSPFPINHGQPLAFNNQYQPMQSHYSYQSPNYLRHQDTPDTSYSEKPGSATTTTTTDLILDDKRDEDPQQHPQHPFQFQMPPNVSLGWPMAYVGPEDRLGVAQRRSRSFSTEDAQLHPRMHHRGSLPKNIHHGSSESKLSSLEQLQKDPSLWELLKSVQKKGGSYRCSHCTEKFSTVEQFILHLDKFKLVRSNKCPVKDCPYRIIGLPRKPELMRHCLSQHSETLENLLKVQRGVELDGVSMSSSLAGDSNDDPGRKKLNVCTREGCGKKFRRKDSLQRHERLVHENQNSRFNQRLRMQKTILGDDLDEYED</sequence>
<evidence type="ECO:0000256" key="2">
    <source>
        <dbReference type="SAM" id="MobiDB-lite"/>
    </source>
</evidence>
<evidence type="ECO:0000259" key="3">
    <source>
        <dbReference type="PROSITE" id="PS50157"/>
    </source>
</evidence>
<dbReference type="InterPro" id="IPR013087">
    <property type="entry name" value="Znf_C2H2_type"/>
</dbReference>
<dbReference type="GO" id="GO:0008270">
    <property type="term" value="F:zinc ion binding"/>
    <property type="evidence" value="ECO:0007669"/>
    <property type="project" value="UniProtKB-KW"/>
</dbReference>
<dbReference type="PROSITE" id="PS00028">
    <property type="entry name" value="ZINC_FINGER_C2H2_1"/>
    <property type="match status" value="1"/>
</dbReference>